<dbReference type="InterPro" id="IPR020449">
    <property type="entry name" value="Tscrpt_reg_AraC-type_HTH"/>
</dbReference>
<sequence>MSVTNVGPRYQPPVDGDFDRPNGQPKAPANSVPFVRSPMFPTVPEQSLRTTLLQSDRMMATYMEGVSREAGMSERLPISNGYVISVQLQTTVGAELWKHGTFVQTEQFNQGTIFLGHLGDEPTAYMPNAFECVIMMIPQVSLLEVQAETKGGMNTLLEDVNHAEDPVLYHLGMAMKLAMLNPVTSGKLFIDQVSLAVCTHLCATYGNRATSSTTKRRGLSRREERIAKDLLTADLGVEPSLPDVAAACGIPVRRFADAFRVTTGMPPFRWLRGYRVERAKTLLVDARLSLAEIAYACGFADQSHFTRVFSAATGVTPAVWRKSSIG</sequence>
<dbReference type="OrthoDB" id="9809338at2"/>
<dbReference type="PROSITE" id="PS00041">
    <property type="entry name" value="HTH_ARAC_FAMILY_1"/>
    <property type="match status" value="1"/>
</dbReference>
<dbReference type="EMBL" id="CABPSA010000001">
    <property type="protein sequence ID" value="VVD77848.1"/>
    <property type="molecule type" value="Genomic_DNA"/>
</dbReference>
<dbReference type="InterPro" id="IPR009057">
    <property type="entry name" value="Homeodomain-like_sf"/>
</dbReference>
<dbReference type="InterPro" id="IPR018060">
    <property type="entry name" value="HTH_AraC"/>
</dbReference>
<organism evidence="6 7">
    <name type="scientific">Pandoraea commovens</name>
    <dbReference type="NCBI Taxonomy" id="2508289"/>
    <lineage>
        <taxon>Bacteria</taxon>
        <taxon>Pseudomonadati</taxon>
        <taxon>Pseudomonadota</taxon>
        <taxon>Betaproteobacteria</taxon>
        <taxon>Burkholderiales</taxon>
        <taxon>Burkholderiaceae</taxon>
        <taxon>Pandoraea</taxon>
    </lineage>
</organism>
<dbReference type="InterPro" id="IPR018062">
    <property type="entry name" value="HTH_AraC-typ_CS"/>
</dbReference>
<dbReference type="SUPFAM" id="SSF46689">
    <property type="entry name" value="Homeodomain-like"/>
    <property type="match status" value="2"/>
</dbReference>
<dbReference type="GO" id="GO:0043565">
    <property type="term" value="F:sequence-specific DNA binding"/>
    <property type="evidence" value="ECO:0007669"/>
    <property type="project" value="InterPro"/>
</dbReference>
<feature type="region of interest" description="Disordered" evidence="4">
    <location>
        <begin position="1"/>
        <end position="33"/>
    </location>
</feature>
<gene>
    <name evidence="6" type="primary">nphR_1</name>
    <name evidence="6" type="ORF">PCO31010_00979</name>
</gene>
<name>A0A5E4STZ6_9BURK</name>
<dbReference type="Proteomes" id="UP000343335">
    <property type="component" value="Unassembled WGS sequence"/>
</dbReference>
<accession>A0A5E4STZ6</accession>
<dbReference type="PANTHER" id="PTHR46796:SF14">
    <property type="entry name" value="TRANSCRIPTIONAL REGULATORY PROTEIN"/>
    <property type="match status" value="1"/>
</dbReference>
<dbReference type="PRINTS" id="PR00032">
    <property type="entry name" value="HTHARAC"/>
</dbReference>
<dbReference type="Pfam" id="PF12833">
    <property type="entry name" value="HTH_18"/>
    <property type="match status" value="1"/>
</dbReference>
<dbReference type="PROSITE" id="PS01124">
    <property type="entry name" value="HTH_ARAC_FAMILY_2"/>
    <property type="match status" value="1"/>
</dbReference>
<keyword evidence="3" id="KW-0804">Transcription</keyword>
<keyword evidence="2" id="KW-0238">DNA-binding</keyword>
<evidence type="ECO:0000256" key="4">
    <source>
        <dbReference type="SAM" id="MobiDB-lite"/>
    </source>
</evidence>
<dbReference type="Gene3D" id="1.10.10.60">
    <property type="entry name" value="Homeodomain-like"/>
    <property type="match status" value="2"/>
</dbReference>
<dbReference type="SMART" id="SM00342">
    <property type="entry name" value="HTH_ARAC"/>
    <property type="match status" value="1"/>
</dbReference>
<feature type="domain" description="HTH araC/xylS-type" evidence="5">
    <location>
        <begin position="225"/>
        <end position="323"/>
    </location>
</feature>
<evidence type="ECO:0000256" key="3">
    <source>
        <dbReference type="ARBA" id="ARBA00023163"/>
    </source>
</evidence>
<evidence type="ECO:0000313" key="6">
    <source>
        <dbReference type="EMBL" id="VVD77848.1"/>
    </source>
</evidence>
<evidence type="ECO:0000256" key="2">
    <source>
        <dbReference type="ARBA" id="ARBA00023125"/>
    </source>
</evidence>
<evidence type="ECO:0000259" key="5">
    <source>
        <dbReference type="PROSITE" id="PS01124"/>
    </source>
</evidence>
<dbReference type="AlphaFoldDB" id="A0A5E4STZ6"/>
<reference evidence="6 7" key="1">
    <citation type="submission" date="2019-08" db="EMBL/GenBank/DDBJ databases">
        <authorList>
            <person name="Peeters C."/>
        </authorList>
    </citation>
    <scope>NUCLEOTIDE SEQUENCE [LARGE SCALE GENOMIC DNA]</scope>
    <source>
        <strain evidence="6 7">LMG 31010</strain>
    </source>
</reference>
<keyword evidence="1" id="KW-0805">Transcription regulation</keyword>
<dbReference type="GO" id="GO:0003700">
    <property type="term" value="F:DNA-binding transcription factor activity"/>
    <property type="evidence" value="ECO:0007669"/>
    <property type="project" value="InterPro"/>
</dbReference>
<dbReference type="InterPro" id="IPR050204">
    <property type="entry name" value="AraC_XylS_family_regulators"/>
</dbReference>
<evidence type="ECO:0000313" key="7">
    <source>
        <dbReference type="Proteomes" id="UP000343335"/>
    </source>
</evidence>
<protein>
    <submittedName>
        <fullName evidence="6">Transcriptional activator NphR</fullName>
    </submittedName>
</protein>
<proteinExistence type="predicted"/>
<evidence type="ECO:0000256" key="1">
    <source>
        <dbReference type="ARBA" id="ARBA00023015"/>
    </source>
</evidence>
<dbReference type="PANTHER" id="PTHR46796">
    <property type="entry name" value="HTH-TYPE TRANSCRIPTIONAL ACTIVATOR RHAS-RELATED"/>
    <property type="match status" value="1"/>
</dbReference>